<evidence type="ECO:0000256" key="5">
    <source>
        <dbReference type="PROSITE-ProRule" id="PRU00239"/>
    </source>
</evidence>
<proteinExistence type="inferred from homology"/>
<evidence type="ECO:0000256" key="3">
    <source>
        <dbReference type="ARBA" id="ARBA00022801"/>
    </source>
</evidence>
<dbReference type="PANTHER" id="PTHR10183:SF379">
    <property type="entry name" value="CALPAIN-5"/>
    <property type="match status" value="1"/>
</dbReference>
<keyword evidence="3 5" id="KW-0378">Hydrolase</keyword>
<gene>
    <name evidence="10" type="ORF">NCTC11401_02293</name>
    <name evidence="9" type="ORF">SAMN05421777_10817</name>
</gene>
<protein>
    <submittedName>
        <fullName evidence="10">Calpain family cysteine protease</fullName>
    </submittedName>
</protein>
<feature type="region of interest" description="Disordered" evidence="7">
    <location>
        <begin position="861"/>
        <end position="880"/>
    </location>
</feature>
<feature type="coiled-coil region" evidence="6">
    <location>
        <begin position="731"/>
        <end position="811"/>
    </location>
</feature>
<dbReference type="STRING" id="464.Lgor_2150"/>
<reference evidence="9 11" key="1">
    <citation type="submission" date="2017-01" db="EMBL/GenBank/DDBJ databases">
        <authorList>
            <person name="Varghese N."/>
            <person name="Submissions S."/>
        </authorList>
    </citation>
    <scope>NUCLEOTIDE SEQUENCE [LARGE SCALE GENOMIC DNA]</scope>
    <source>
        <strain evidence="9 11">ATCC 33342</strain>
    </source>
</reference>
<dbReference type="InterPro" id="IPR001300">
    <property type="entry name" value="Peptidase_C2_calpain_cat"/>
</dbReference>
<feature type="domain" description="Calpain catalytic" evidence="8">
    <location>
        <begin position="78"/>
        <end position="511"/>
    </location>
</feature>
<evidence type="ECO:0000313" key="9">
    <source>
        <dbReference type="EMBL" id="SIR20261.1"/>
    </source>
</evidence>
<name>A0A377GKX2_9GAMM</name>
<evidence type="ECO:0000313" key="11">
    <source>
        <dbReference type="Proteomes" id="UP000186808"/>
    </source>
</evidence>
<evidence type="ECO:0000313" key="12">
    <source>
        <dbReference type="Proteomes" id="UP000254374"/>
    </source>
</evidence>
<dbReference type="RefSeq" id="WP_058468626.1">
    <property type="nucleotide sequence ID" value="NZ_CAAAIX010000039.1"/>
</dbReference>
<evidence type="ECO:0000313" key="10">
    <source>
        <dbReference type="EMBL" id="STO25457.1"/>
    </source>
</evidence>
<reference evidence="10 12" key="2">
    <citation type="submission" date="2018-06" db="EMBL/GenBank/DDBJ databases">
        <authorList>
            <consortium name="Pathogen Informatics"/>
            <person name="Doyle S."/>
        </authorList>
    </citation>
    <scope>NUCLEOTIDE SEQUENCE [LARGE SCALE GENOMIC DNA]</scope>
    <source>
        <strain evidence="10 12">NCTC11401</strain>
    </source>
</reference>
<feature type="compositionally biased region" description="Basic and acidic residues" evidence="7">
    <location>
        <begin position="869"/>
        <end position="880"/>
    </location>
</feature>
<feature type="active site" evidence="5">
    <location>
        <position position="470"/>
    </location>
</feature>
<dbReference type="EMBL" id="UGGV01000001">
    <property type="protein sequence ID" value="STO25457.1"/>
    <property type="molecule type" value="Genomic_DNA"/>
</dbReference>
<dbReference type="InterPro" id="IPR038765">
    <property type="entry name" value="Papain-like_cys_pep_sf"/>
</dbReference>
<evidence type="ECO:0000256" key="7">
    <source>
        <dbReference type="SAM" id="MobiDB-lite"/>
    </source>
</evidence>
<sequence length="920" mass="106014">MLPRNFMTHGSLVVPDNSSIPLVFPGVRGKIKKTIPLAGGRSLEANSLAIIQPLNLDKPEEKQRFRLTPYVPLGSNRDDLPENQRNISIDEKNSCEVELDNPTEYLGYIEQYQQSEAPLFGEGSPSIEDVRQYKVPDCFLLASLGSILTQPDGASFIRSMLRQNDDGTTTVRLFNPKTLEPVYVRVENSYIVDHEGSLNNHTGLWVDILEKAAASVPEFFGSTNASMSGALKGGSESTALKILTGCHSEEEFLSYDRFFAWDIGNFFADELLQLDSLFKVKKLMQAESPEQVGQLEIDKIIAGTLSPKISVFKKLFDENAEEICLQLIDFYLENKDKWEEIYTQYSDGQQRLEKIIEYFSQDEKNTQAVDILKRLFTYYHKDVAKGVRRDNQRIYSGIYSPEELQVFNDIEEKIAAGESLTAGTPHRYDEKVPGLRATHAYTIVGVFEQLRPDYKDENKMRPIKMIRIRNPWGVTGRLYLPNMDDPTQIDIREEREAGIFDLELKEFCRYYQSYTSTQQFSDVRVLTEKRERLALKMLDVLKEKSSSDRLIQLNAFFECKDELIEIQKTTVELLNDNIHQQITEAFSDKQKNHQEVQASLNKIIEANKTTMMNLFQTSDCQLIAASITYWWKSSNQEISQEDEKTYQQQLIESVEKNNVIWKKFIKNYPVDASVVLQPLNDSIRLITELFVGIEQSQRSLRQLTPGEEGYKEFLRALLIQAALLQQHFNYLEKYEQLLQRFDIKINTFREQLEKLNADIEELVKDPIAEDVKKELETELPPHNLDDFTEKAKNLIGELANMELVLNRYHEENLPSSEPNPRNDSEKQQSGYLPQWVIDLENILRQVLKALAFWKKSKPVDNEQSTKQTEYNRDPESDKYPGLKKFGFFVSVSLEDEPLIDEVSLQSEQTIGLSHKKVDSN</sequence>
<organism evidence="10 12">
    <name type="scientific">Fluoribacter gormanii</name>
    <dbReference type="NCBI Taxonomy" id="464"/>
    <lineage>
        <taxon>Bacteria</taxon>
        <taxon>Pseudomonadati</taxon>
        <taxon>Pseudomonadota</taxon>
        <taxon>Gammaproteobacteria</taxon>
        <taxon>Legionellales</taxon>
        <taxon>Legionellaceae</taxon>
        <taxon>Fluoribacter</taxon>
    </lineage>
</organism>
<dbReference type="Proteomes" id="UP000186808">
    <property type="component" value="Unassembled WGS sequence"/>
</dbReference>
<keyword evidence="2 5" id="KW-0645">Protease</keyword>
<keyword evidence="6" id="KW-0175">Coiled coil</keyword>
<dbReference type="SUPFAM" id="SSF54001">
    <property type="entry name" value="Cysteine proteinases"/>
    <property type="match status" value="1"/>
</dbReference>
<evidence type="ECO:0000256" key="6">
    <source>
        <dbReference type="SAM" id="Coils"/>
    </source>
</evidence>
<dbReference type="AlphaFoldDB" id="A0A377GKX2"/>
<dbReference type="GO" id="GO:0004198">
    <property type="term" value="F:calcium-dependent cysteine-type endopeptidase activity"/>
    <property type="evidence" value="ECO:0007669"/>
    <property type="project" value="InterPro"/>
</dbReference>
<evidence type="ECO:0000256" key="1">
    <source>
        <dbReference type="ARBA" id="ARBA00007623"/>
    </source>
</evidence>
<dbReference type="PANTHER" id="PTHR10183">
    <property type="entry name" value="CALPAIN"/>
    <property type="match status" value="1"/>
</dbReference>
<accession>A0A377GKX2</accession>
<keyword evidence="4 5" id="KW-0788">Thiol protease</keyword>
<dbReference type="OrthoDB" id="6617717at2"/>
<dbReference type="Pfam" id="PF00648">
    <property type="entry name" value="Peptidase_C2"/>
    <property type="match status" value="1"/>
</dbReference>
<evidence type="ECO:0000259" key="8">
    <source>
        <dbReference type="PROSITE" id="PS50203"/>
    </source>
</evidence>
<feature type="active site" evidence="5">
    <location>
        <position position="138"/>
    </location>
</feature>
<dbReference type="GO" id="GO:0006508">
    <property type="term" value="P:proteolysis"/>
    <property type="evidence" value="ECO:0007669"/>
    <property type="project" value="UniProtKB-KW"/>
</dbReference>
<evidence type="ECO:0000256" key="4">
    <source>
        <dbReference type="ARBA" id="ARBA00022807"/>
    </source>
</evidence>
<evidence type="ECO:0000256" key="2">
    <source>
        <dbReference type="ARBA" id="ARBA00022670"/>
    </source>
</evidence>
<keyword evidence="11" id="KW-1185">Reference proteome</keyword>
<feature type="active site" evidence="5">
    <location>
        <position position="439"/>
    </location>
</feature>
<dbReference type="Proteomes" id="UP000254374">
    <property type="component" value="Unassembled WGS sequence"/>
</dbReference>
<dbReference type="Gene3D" id="3.90.70.10">
    <property type="entry name" value="Cysteine proteinases"/>
    <property type="match status" value="1"/>
</dbReference>
<comment type="similarity">
    <text evidence="1">Belongs to the peptidase C2 family.</text>
</comment>
<dbReference type="EMBL" id="FTNL01000008">
    <property type="protein sequence ID" value="SIR20261.1"/>
    <property type="molecule type" value="Genomic_DNA"/>
</dbReference>
<dbReference type="InterPro" id="IPR022684">
    <property type="entry name" value="Calpain_cysteine_protease"/>
</dbReference>
<dbReference type="PROSITE" id="PS50203">
    <property type="entry name" value="CALPAIN_CAT"/>
    <property type="match status" value="1"/>
</dbReference>